<dbReference type="AlphaFoldDB" id="L8GDE6"/>
<name>L8GDE6_ACACF</name>
<comment type="similarity">
    <text evidence="8">Belongs to the CYC8/SSN6 family.</text>
</comment>
<dbReference type="Pfam" id="PF13432">
    <property type="entry name" value="TPR_16"/>
    <property type="match status" value="1"/>
</dbReference>
<evidence type="ECO:0000256" key="6">
    <source>
        <dbReference type="ARBA" id="ARBA00023163"/>
    </source>
</evidence>
<dbReference type="Pfam" id="PF07719">
    <property type="entry name" value="TPR_2"/>
    <property type="match status" value="1"/>
</dbReference>
<keyword evidence="6" id="KW-0804">Transcription</keyword>
<evidence type="ECO:0000256" key="9">
    <source>
        <dbReference type="PROSITE-ProRule" id="PRU00339"/>
    </source>
</evidence>
<dbReference type="FunFam" id="1.25.40.10:FF:000078">
    <property type="entry name" value="Transcriptional corepressor Cyc8"/>
    <property type="match status" value="1"/>
</dbReference>
<feature type="repeat" description="TPR" evidence="9">
    <location>
        <begin position="120"/>
        <end position="153"/>
    </location>
</feature>
<keyword evidence="12" id="KW-1185">Reference proteome</keyword>
<dbReference type="GO" id="GO:0031490">
    <property type="term" value="F:chromatin DNA binding"/>
    <property type="evidence" value="ECO:0007669"/>
    <property type="project" value="TreeGrafter"/>
</dbReference>
<dbReference type="STRING" id="1257118.L8GDE6"/>
<dbReference type="InterPro" id="IPR013105">
    <property type="entry name" value="TPR_2"/>
</dbReference>
<evidence type="ECO:0000256" key="8">
    <source>
        <dbReference type="ARBA" id="ARBA00061082"/>
    </source>
</evidence>
<dbReference type="PANTHER" id="PTHR14017">
    <property type="entry name" value="LYSINE-SPECIFIC DEMETHYLASE"/>
    <property type="match status" value="1"/>
</dbReference>
<feature type="repeat" description="TPR" evidence="9">
    <location>
        <begin position="194"/>
        <end position="227"/>
    </location>
</feature>
<dbReference type="GO" id="GO:0000978">
    <property type="term" value="F:RNA polymerase II cis-regulatory region sequence-specific DNA binding"/>
    <property type="evidence" value="ECO:0007669"/>
    <property type="project" value="TreeGrafter"/>
</dbReference>
<sequence>MANTSTLGAKLSGANENCWLRMGQLGELMNDMDKALYCYENTLRHNPYSVKALMQIASICRTREQYPKAVEYFQRVLNIETNNGEVWGALGHCYLMMDDLQKAYTAYQQALYHLPNPKDPNLWYGIGILYDRYGSFDHAEEAFTAVLKMDAKFEKANEIYFRLGIIYKQQQKFEQSLKCFRYILSNPPRPLVQGDIHFQIGHVHELKKDFHSAKEAYERVLKDNPNHAKVLQQVGWLYHHNPQFGNQDVAISYLMRSIEADPSDGQTWYLLGRCYMAQQKYRKAYDAYQQAVNRDNRNPTFWCSIGVLYYQINQYRDALDAYSRAIRLNPYLSEVWYDLGTLYESCNQISDSLDAYQRAAELDPANKHIQQRLNTLRAQLSGNGDIPKGKSSPPTLKEAGGMPAPIANKMDGMKEPSVPSFSHLVS</sequence>
<dbReference type="InterPro" id="IPR019734">
    <property type="entry name" value="TPR_rpt"/>
</dbReference>
<evidence type="ECO:0000256" key="10">
    <source>
        <dbReference type="SAM" id="MobiDB-lite"/>
    </source>
</evidence>
<evidence type="ECO:0000256" key="2">
    <source>
        <dbReference type="ARBA" id="ARBA00022491"/>
    </source>
</evidence>
<dbReference type="GO" id="GO:0005634">
    <property type="term" value="C:nucleus"/>
    <property type="evidence" value="ECO:0007669"/>
    <property type="project" value="UniProtKB-SubCell"/>
</dbReference>
<dbReference type="Pfam" id="PF00515">
    <property type="entry name" value="TPR_1"/>
    <property type="match status" value="1"/>
</dbReference>
<feature type="repeat" description="TPR" evidence="9">
    <location>
        <begin position="157"/>
        <end position="190"/>
    </location>
</feature>
<evidence type="ECO:0000256" key="7">
    <source>
        <dbReference type="ARBA" id="ARBA00023242"/>
    </source>
</evidence>
<feature type="repeat" description="TPR" evidence="9">
    <location>
        <begin position="16"/>
        <end position="49"/>
    </location>
</feature>
<feature type="repeat" description="TPR" evidence="9">
    <location>
        <begin position="50"/>
        <end position="83"/>
    </location>
</feature>
<dbReference type="GO" id="GO:0010468">
    <property type="term" value="P:regulation of gene expression"/>
    <property type="evidence" value="ECO:0007669"/>
    <property type="project" value="TreeGrafter"/>
</dbReference>
<feature type="repeat" description="TPR" evidence="9">
    <location>
        <begin position="299"/>
        <end position="332"/>
    </location>
</feature>
<evidence type="ECO:0000256" key="4">
    <source>
        <dbReference type="ARBA" id="ARBA00022803"/>
    </source>
</evidence>
<dbReference type="OMA" id="PKFVDAW"/>
<protein>
    <submittedName>
        <fullName evidence="11">Glucose repression mediator protein</fullName>
    </submittedName>
</protein>
<evidence type="ECO:0000313" key="11">
    <source>
        <dbReference type="EMBL" id="ELR11067.1"/>
    </source>
</evidence>
<organism evidence="11 12">
    <name type="scientific">Acanthamoeba castellanii (strain ATCC 30010 / Neff)</name>
    <dbReference type="NCBI Taxonomy" id="1257118"/>
    <lineage>
        <taxon>Eukaryota</taxon>
        <taxon>Amoebozoa</taxon>
        <taxon>Discosea</taxon>
        <taxon>Longamoebia</taxon>
        <taxon>Centramoebida</taxon>
        <taxon>Acanthamoebidae</taxon>
        <taxon>Acanthamoeba</taxon>
    </lineage>
</organism>
<evidence type="ECO:0000256" key="5">
    <source>
        <dbReference type="ARBA" id="ARBA00023015"/>
    </source>
</evidence>
<dbReference type="Pfam" id="PF14559">
    <property type="entry name" value="TPR_19"/>
    <property type="match status" value="1"/>
</dbReference>
<keyword evidence="5" id="KW-0805">Transcription regulation</keyword>
<feature type="region of interest" description="Disordered" evidence="10">
    <location>
        <begin position="380"/>
        <end position="426"/>
    </location>
</feature>
<feature type="repeat" description="TPR" evidence="9">
    <location>
        <begin position="333"/>
        <end position="366"/>
    </location>
</feature>
<dbReference type="InterPro" id="IPR011990">
    <property type="entry name" value="TPR-like_helical_dom_sf"/>
</dbReference>
<proteinExistence type="inferred from homology"/>
<dbReference type="RefSeq" id="XP_004333080.1">
    <property type="nucleotide sequence ID" value="XM_004333032.1"/>
</dbReference>
<dbReference type="GeneID" id="14911491"/>
<dbReference type="InterPro" id="IPR051630">
    <property type="entry name" value="Corepressor-Demethylase"/>
</dbReference>
<feature type="non-terminal residue" evidence="11">
    <location>
        <position position="1"/>
    </location>
</feature>
<keyword evidence="3" id="KW-0677">Repeat</keyword>
<evidence type="ECO:0000256" key="3">
    <source>
        <dbReference type="ARBA" id="ARBA00022737"/>
    </source>
</evidence>
<comment type="subcellular location">
    <subcellularLocation>
        <location evidence="1">Nucleus</location>
    </subcellularLocation>
</comment>
<reference evidence="11 12" key="1">
    <citation type="journal article" date="2013" name="Genome Biol.">
        <title>Genome of Acanthamoeba castellanii highlights extensive lateral gene transfer and early evolution of tyrosine kinase signaling.</title>
        <authorList>
            <person name="Clarke M."/>
            <person name="Lohan A.J."/>
            <person name="Liu B."/>
            <person name="Lagkouvardos I."/>
            <person name="Roy S."/>
            <person name="Zafar N."/>
            <person name="Bertelli C."/>
            <person name="Schilde C."/>
            <person name="Kianianmomeni A."/>
            <person name="Burglin T.R."/>
            <person name="Frech C."/>
            <person name="Turcotte B."/>
            <person name="Kopec K.O."/>
            <person name="Synnott J.M."/>
            <person name="Choo C."/>
            <person name="Paponov I."/>
            <person name="Finkler A."/>
            <person name="Soon Heng Tan C."/>
            <person name="Hutchins A.P."/>
            <person name="Weinmeier T."/>
            <person name="Rattei T."/>
            <person name="Chu J.S."/>
            <person name="Gimenez G."/>
            <person name="Irimia M."/>
            <person name="Rigden D.J."/>
            <person name="Fitzpatrick D.A."/>
            <person name="Lorenzo-Morales J."/>
            <person name="Bateman A."/>
            <person name="Chiu C.H."/>
            <person name="Tang P."/>
            <person name="Hegemann P."/>
            <person name="Fromm H."/>
            <person name="Raoult D."/>
            <person name="Greub G."/>
            <person name="Miranda-Saavedra D."/>
            <person name="Chen N."/>
            <person name="Nash P."/>
            <person name="Ginger M.L."/>
            <person name="Horn M."/>
            <person name="Schaap P."/>
            <person name="Caler L."/>
            <person name="Loftus B."/>
        </authorList>
    </citation>
    <scope>NUCLEOTIDE SEQUENCE [LARGE SCALE GENOMIC DNA]</scope>
    <source>
        <strain evidence="11 12">Neff</strain>
    </source>
</reference>
<dbReference type="EMBL" id="KB008162">
    <property type="protein sequence ID" value="ELR11067.1"/>
    <property type="molecule type" value="Genomic_DNA"/>
</dbReference>
<evidence type="ECO:0000313" key="12">
    <source>
        <dbReference type="Proteomes" id="UP000011083"/>
    </source>
</evidence>
<feature type="repeat" description="TPR" evidence="9">
    <location>
        <begin position="265"/>
        <end position="298"/>
    </location>
</feature>
<dbReference type="FunFam" id="1.25.40.10:FF:000403">
    <property type="entry name" value="General transcriptional repressor, putative"/>
    <property type="match status" value="1"/>
</dbReference>
<dbReference type="PROSITE" id="PS50005">
    <property type="entry name" value="TPR"/>
    <property type="match status" value="9"/>
</dbReference>
<keyword evidence="2" id="KW-0678">Repressor</keyword>
<dbReference type="Proteomes" id="UP000011083">
    <property type="component" value="Unassembled WGS sequence"/>
</dbReference>
<accession>L8GDE6</accession>
<dbReference type="PANTHER" id="PTHR14017:SF1">
    <property type="entry name" value="LD02225P"/>
    <property type="match status" value="1"/>
</dbReference>
<dbReference type="KEGG" id="acan:ACA1_009890"/>
<dbReference type="Pfam" id="PF13181">
    <property type="entry name" value="TPR_8"/>
    <property type="match status" value="2"/>
</dbReference>
<dbReference type="SUPFAM" id="SSF48452">
    <property type="entry name" value="TPR-like"/>
    <property type="match status" value="1"/>
</dbReference>
<dbReference type="PROSITE" id="PS50293">
    <property type="entry name" value="TPR_REGION"/>
    <property type="match status" value="2"/>
</dbReference>
<gene>
    <name evidence="11" type="ORF">ACA1_009890</name>
</gene>
<dbReference type="OrthoDB" id="418911at2759"/>
<feature type="repeat" description="TPR" evidence="9">
    <location>
        <begin position="84"/>
        <end position="117"/>
    </location>
</feature>
<dbReference type="Gene3D" id="1.25.40.10">
    <property type="entry name" value="Tetratricopeptide repeat domain"/>
    <property type="match status" value="2"/>
</dbReference>
<dbReference type="SMART" id="SM00028">
    <property type="entry name" value="TPR"/>
    <property type="match status" value="9"/>
</dbReference>
<dbReference type="VEuPathDB" id="AmoebaDB:ACA1_009890"/>
<keyword evidence="7" id="KW-0539">Nucleus</keyword>
<keyword evidence="4 9" id="KW-0802">TPR repeat</keyword>
<evidence type="ECO:0000256" key="1">
    <source>
        <dbReference type="ARBA" id="ARBA00004123"/>
    </source>
</evidence>